<dbReference type="Proteomes" id="UP000067738">
    <property type="component" value="Chromosome"/>
</dbReference>
<dbReference type="NCBIfam" id="TIGR01297">
    <property type="entry name" value="CDF"/>
    <property type="match status" value="1"/>
</dbReference>
<evidence type="ECO:0000259" key="6">
    <source>
        <dbReference type="Pfam" id="PF01545"/>
    </source>
</evidence>
<dbReference type="AlphaFoldDB" id="A0A0U2TTI1"/>
<dbReference type="RefSeq" id="WP_058739423.1">
    <property type="nucleotide sequence ID" value="NZ_CP011266.1"/>
</dbReference>
<feature type="transmembrane region" description="Helical" evidence="5">
    <location>
        <begin position="178"/>
        <end position="199"/>
    </location>
</feature>
<dbReference type="PANTHER" id="PTHR11562">
    <property type="entry name" value="CATION EFFLUX PROTEIN/ ZINC TRANSPORTER"/>
    <property type="match status" value="1"/>
</dbReference>
<dbReference type="InterPro" id="IPR050681">
    <property type="entry name" value="CDF/SLC30A"/>
</dbReference>
<evidence type="ECO:0000313" key="8">
    <source>
        <dbReference type="Proteomes" id="UP000067738"/>
    </source>
</evidence>
<organism evidence="7 8">
    <name type="scientific">Methanobrevibacter millerae</name>
    <dbReference type="NCBI Taxonomy" id="230361"/>
    <lineage>
        <taxon>Archaea</taxon>
        <taxon>Methanobacteriati</taxon>
        <taxon>Methanobacteriota</taxon>
        <taxon>Methanomada group</taxon>
        <taxon>Methanobacteria</taxon>
        <taxon>Methanobacteriales</taxon>
        <taxon>Methanobacteriaceae</taxon>
        <taxon>Methanobrevibacter</taxon>
    </lineage>
</organism>
<evidence type="ECO:0000256" key="5">
    <source>
        <dbReference type="SAM" id="Phobius"/>
    </source>
</evidence>
<evidence type="ECO:0000256" key="2">
    <source>
        <dbReference type="ARBA" id="ARBA00022692"/>
    </source>
</evidence>
<dbReference type="InterPro" id="IPR027469">
    <property type="entry name" value="Cation_efflux_TMD_sf"/>
</dbReference>
<name>A0A0U2TTI1_9EURY</name>
<feature type="domain" description="Cation efflux protein transmembrane" evidence="6">
    <location>
        <begin position="18"/>
        <end position="206"/>
    </location>
</feature>
<keyword evidence="8" id="KW-1185">Reference proteome</keyword>
<evidence type="ECO:0000256" key="1">
    <source>
        <dbReference type="ARBA" id="ARBA00004141"/>
    </source>
</evidence>
<feature type="transmembrane region" description="Helical" evidence="5">
    <location>
        <begin position="83"/>
        <end position="106"/>
    </location>
</feature>
<evidence type="ECO:0000256" key="4">
    <source>
        <dbReference type="ARBA" id="ARBA00023136"/>
    </source>
</evidence>
<dbReference type="Gene3D" id="1.20.1510.10">
    <property type="entry name" value="Cation efflux protein transmembrane domain"/>
    <property type="match status" value="1"/>
</dbReference>
<gene>
    <name evidence="7" type="ORF">sm9_1390</name>
</gene>
<dbReference type="GO" id="GO:0005886">
    <property type="term" value="C:plasma membrane"/>
    <property type="evidence" value="ECO:0007669"/>
    <property type="project" value="TreeGrafter"/>
</dbReference>
<keyword evidence="3 5" id="KW-1133">Transmembrane helix</keyword>
<accession>A0A0U2TTI1</accession>
<dbReference type="SUPFAM" id="SSF161111">
    <property type="entry name" value="Cation efflux protein transmembrane domain-like"/>
    <property type="match status" value="1"/>
</dbReference>
<dbReference type="GO" id="GO:0005385">
    <property type="term" value="F:zinc ion transmembrane transporter activity"/>
    <property type="evidence" value="ECO:0007669"/>
    <property type="project" value="TreeGrafter"/>
</dbReference>
<dbReference type="InterPro" id="IPR002524">
    <property type="entry name" value="Cation_efflux"/>
</dbReference>
<keyword evidence="4 5" id="KW-0472">Membrane</keyword>
<evidence type="ECO:0000256" key="3">
    <source>
        <dbReference type="ARBA" id="ARBA00022989"/>
    </source>
</evidence>
<proteinExistence type="predicted"/>
<comment type="subcellular location">
    <subcellularLocation>
        <location evidence="1">Membrane</location>
        <topology evidence="1">Multi-pass membrane protein</topology>
    </subcellularLocation>
</comment>
<feature type="transmembrane region" description="Helical" evidence="5">
    <location>
        <begin position="118"/>
        <end position="137"/>
    </location>
</feature>
<evidence type="ECO:0000313" key="7">
    <source>
        <dbReference type="EMBL" id="ALT69171.1"/>
    </source>
</evidence>
<dbReference type="Pfam" id="PF01545">
    <property type="entry name" value="Cation_efflux"/>
    <property type="match status" value="1"/>
</dbReference>
<sequence length="282" mass="31937">MRIDTHHHHKKASDNLAFVFLLNLTFNIIVIIGGLATNSMAILADCIHDMSDTFSMAIAWILEHVAQKGATDKFSYGYQRFSILGAVITSTFVIVMAFFILSEAIPRLFSPEGVDAEGMLIIGIIGLVFKTISVWRLHGGETFNEKAIFYHLLGDIFEWVAILILSVILIFWQDISYLDPFVSIAIAVWLIFNLGRTLYKSLEVLLQKTPDNFDVEEFKQQILEIDGVNALDDFHIWSLDGIDSVMTVKVDVDFGKNVENIKKEIYDISNKYHVVDITIELD</sequence>
<dbReference type="OrthoDB" id="269083at2157"/>
<feature type="transmembrane region" description="Helical" evidence="5">
    <location>
        <begin position="149"/>
        <end position="172"/>
    </location>
</feature>
<feature type="transmembrane region" description="Helical" evidence="5">
    <location>
        <begin position="16"/>
        <end position="36"/>
    </location>
</feature>
<dbReference type="InterPro" id="IPR058533">
    <property type="entry name" value="Cation_efflux_TM"/>
</dbReference>
<dbReference type="EMBL" id="CP011266">
    <property type="protein sequence ID" value="ALT69171.1"/>
    <property type="molecule type" value="Genomic_DNA"/>
</dbReference>
<dbReference type="GeneID" id="26736338"/>
<dbReference type="PATRIC" id="fig|230361.4.peg.1434"/>
<dbReference type="KEGG" id="mmil:sm9_1390"/>
<keyword evidence="2 5" id="KW-0812">Transmembrane</keyword>
<protein>
    <submittedName>
        <fullName evidence="7">Transporter CDF family</fullName>
    </submittedName>
</protein>
<dbReference type="PANTHER" id="PTHR11562:SF17">
    <property type="entry name" value="RE54080P-RELATED"/>
    <property type="match status" value="1"/>
</dbReference>
<reference evidence="7 8" key="1">
    <citation type="submission" date="2015-04" db="EMBL/GenBank/DDBJ databases">
        <title>The complete genome sequence of the rumen methanogen Methanobrevibacter millerae SM9.</title>
        <authorList>
            <person name="Leahy S.C."/>
            <person name="Kelly W.J."/>
            <person name="Pacheco D.M."/>
            <person name="Li D."/>
            <person name="Altermann E."/>
            <person name="Attwood G.T."/>
        </authorList>
    </citation>
    <scope>NUCLEOTIDE SEQUENCE [LARGE SCALE GENOMIC DNA]</scope>
    <source>
        <strain evidence="7 8">SM9</strain>
    </source>
</reference>